<accession>A0A0P1EEC3</accession>
<dbReference type="STRING" id="81569.RUM4293_03623"/>
<evidence type="ECO:0000313" key="2">
    <source>
        <dbReference type="EMBL" id="CUH47821.1"/>
    </source>
</evidence>
<proteinExistence type="predicted"/>
<evidence type="ECO:0000313" key="3">
    <source>
        <dbReference type="Proteomes" id="UP000050783"/>
    </source>
</evidence>
<organism evidence="2 3">
    <name type="scientific">Ruegeria atlantica</name>
    <dbReference type="NCBI Taxonomy" id="81569"/>
    <lineage>
        <taxon>Bacteria</taxon>
        <taxon>Pseudomonadati</taxon>
        <taxon>Pseudomonadota</taxon>
        <taxon>Alphaproteobacteria</taxon>
        <taxon>Rhodobacterales</taxon>
        <taxon>Roseobacteraceae</taxon>
        <taxon>Ruegeria</taxon>
    </lineage>
</organism>
<dbReference type="EMBL" id="CYPU01000038">
    <property type="protein sequence ID" value="CUH47821.1"/>
    <property type="molecule type" value="Genomic_DNA"/>
</dbReference>
<protein>
    <recommendedName>
        <fullName evidence="1">Phospholipid/glycerol acyltransferase domain-containing protein</fullName>
    </recommendedName>
</protein>
<sequence>MKGVDWISRTATGQAFFALNETERILLELDERTGHDLVRAVLAMNGGTVVKAHGLENIPASGPVIIGSTHPIGTFDFLAHAGALLDHRSDLKVVAGREAERFLGRDLIVPVDLDRQDKVLTARQTRAGMLAHLEQEGALLVFGSGRVPTLKDGLLIEPQWRTGVTRVSAESGAPIVPASANMRNSRHYYRTRRLAALLGGGNDEFGRRVASLRYVSELIAKLGGTYNVYYGPIQPAGTAPDLLKELSEGLVPGLYKS</sequence>
<dbReference type="Pfam" id="PF01553">
    <property type="entry name" value="Acyltransferase"/>
    <property type="match status" value="1"/>
</dbReference>
<feature type="domain" description="Phospholipid/glycerol acyltransferase" evidence="1">
    <location>
        <begin position="50"/>
        <end position="179"/>
    </location>
</feature>
<evidence type="ECO:0000259" key="1">
    <source>
        <dbReference type="Pfam" id="PF01553"/>
    </source>
</evidence>
<dbReference type="InterPro" id="IPR002123">
    <property type="entry name" value="Plipid/glycerol_acylTrfase"/>
</dbReference>
<dbReference type="AlphaFoldDB" id="A0A0P1EEC3"/>
<reference evidence="2 3" key="1">
    <citation type="submission" date="2015-09" db="EMBL/GenBank/DDBJ databases">
        <authorList>
            <consortium name="Swine Surveillance"/>
        </authorList>
    </citation>
    <scope>NUCLEOTIDE SEQUENCE [LARGE SCALE GENOMIC DNA]</scope>
    <source>
        <strain evidence="2 3">CECT 4292</strain>
    </source>
</reference>
<dbReference type="Proteomes" id="UP000050783">
    <property type="component" value="Unassembled WGS sequence"/>
</dbReference>
<gene>
    <name evidence="2" type="ORF">RUA4292_01997</name>
</gene>
<name>A0A0P1EEC3_9RHOB</name>